<dbReference type="AlphaFoldDB" id="A0A379AEC1"/>
<name>A0A379AEC1_ENTAG</name>
<evidence type="ECO:0000313" key="1">
    <source>
        <dbReference type="EMBL" id="SUB15902.1"/>
    </source>
</evidence>
<proteinExistence type="predicted"/>
<keyword evidence="2" id="KW-1185">Reference proteome</keyword>
<accession>A0A379AEC1</accession>
<organism evidence="1 2">
    <name type="scientific">Enterobacter agglomerans</name>
    <name type="common">Erwinia herbicola</name>
    <name type="synonym">Pantoea agglomerans</name>
    <dbReference type="NCBI Taxonomy" id="549"/>
    <lineage>
        <taxon>Bacteria</taxon>
        <taxon>Pseudomonadati</taxon>
        <taxon>Pseudomonadota</taxon>
        <taxon>Gammaproteobacteria</taxon>
        <taxon>Enterobacterales</taxon>
        <taxon>Erwiniaceae</taxon>
        <taxon>Pantoea</taxon>
        <taxon>Pantoea agglomerans group</taxon>
    </lineage>
</organism>
<gene>
    <name evidence="1" type="ORF">NCTC9381_01797</name>
</gene>
<sequence>MAPCLLLQTVPEAKATGAYAWSKASRAMDKKPGAFLNNAKRWPGYGRTSGMRCVIARAAPARDGVFLRLYGRRMLPEPAFSLNEKGACQPVKRQVITQSGAAQGLAVLAPLRGSFTSFACLTDRRGWHILCRPAFRPRPAGSPGRLILFSAADCLLLIATGLL</sequence>
<dbReference type="EMBL" id="UGSO01000001">
    <property type="protein sequence ID" value="SUB15902.1"/>
    <property type="molecule type" value="Genomic_DNA"/>
</dbReference>
<evidence type="ECO:0000313" key="2">
    <source>
        <dbReference type="Proteomes" id="UP000254640"/>
    </source>
</evidence>
<protein>
    <submittedName>
        <fullName evidence="1">Uncharacterized protein</fullName>
    </submittedName>
</protein>
<dbReference type="Proteomes" id="UP000254640">
    <property type="component" value="Unassembled WGS sequence"/>
</dbReference>
<reference evidence="1 2" key="1">
    <citation type="submission" date="2018-06" db="EMBL/GenBank/DDBJ databases">
        <authorList>
            <consortium name="Pathogen Informatics"/>
            <person name="Doyle S."/>
        </authorList>
    </citation>
    <scope>NUCLEOTIDE SEQUENCE [LARGE SCALE GENOMIC DNA]</scope>
    <source>
        <strain evidence="1 2">NCTC9381</strain>
    </source>
</reference>